<evidence type="ECO:0000313" key="10">
    <source>
        <dbReference type="Proteomes" id="UP001448614"/>
    </source>
</evidence>
<sequence length="571" mass="61298">MSESVKAKKKSPSAESATGNAADGKLQQAKSEAALPALGFKDMLRWAWTQLTSMRTALFLLLLLAVGAVPGSLFPQRPANPSLVTQRISENPTMGQILDALQMYDVYSSAWFSAIYILLFISLIGCVTPRAIAHYKAMKSQPPRTPKRLSRLPEYGTLALPADAGIPASKAINDAAGLLKKRGYRVEVRDVDGALPSLGAERGFLKEVGNLVFHTSLIGVLVSVAIGGLFGYSGQRILVEGDTFVNTLVGYDQFTPGTNFQSSALQPYSVQLDKFEATFDRESPGKAGQPIDYTAEVTTKETPDAPAKKETLKVNDPVSLGGTSLYLTGNGYAPMVTVRDGEGNVSFQGPVTAKVQGDNYYSSVVIKVPDAKPEQLGFVGFFLPTAFLSENGTSFSASPELFNPQLSLNSFYGDLGLDKGVPQNVFELDVKDLKPLNARNLDAGGITLTPGATVDLPEGKGSITFDGVKKYIGMDIHHNPGQLYALIFGLLAVAGLITSLYINRRRVWVRSGTHADGRTMVEYGLLARGEDHRLAGEAAALREIFAREWNIPQTQDTATTTAGSSSTSKDQ</sequence>
<gene>
    <name evidence="9" type="ORF">V3C41_12680</name>
</gene>
<feature type="transmembrane region" description="Helical" evidence="7">
    <location>
        <begin position="110"/>
        <end position="132"/>
    </location>
</feature>
<dbReference type="PANTHER" id="PTHR31566:SF0">
    <property type="entry name" value="CYTOCHROME C BIOGENESIS PROTEIN CCS1, CHLOROPLASTIC"/>
    <property type="match status" value="1"/>
</dbReference>
<dbReference type="RefSeq" id="WP_347782721.1">
    <property type="nucleotide sequence ID" value="NZ_JBBMFV010000004.1"/>
</dbReference>
<feature type="transmembrane region" description="Helical" evidence="7">
    <location>
        <begin position="211"/>
        <end position="232"/>
    </location>
</feature>
<feature type="region of interest" description="Disordered" evidence="6">
    <location>
        <begin position="1"/>
        <end position="25"/>
    </location>
</feature>
<reference evidence="9 10" key="1">
    <citation type="journal article" date="2024" name="Appl. Microbiol. Biotechnol.">
        <title>Biosynthetic gene clusters with biotechnological applications in novel Antarctic isolates from Actinomycetota.</title>
        <authorList>
            <person name="Bruna P."/>
            <person name="Nunez-Montero K."/>
            <person name="Contreras M.J."/>
            <person name="Leal K."/>
            <person name="Garcia M."/>
            <person name="Abanto M."/>
            <person name="Barrientos L."/>
        </authorList>
    </citation>
    <scope>NUCLEOTIDE SEQUENCE [LARGE SCALE GENOMIC DNA]</scope>
    <source>
        <strain evidence="9 10">Se16.17</strain>
    </source>
</reference>
<keyword evidence="4 7" id="KW-1133">Transmembrane helix</keyword>
<proteinExistence type="predicted"/>
<feature type="transmembrane region" description="Helical" evidence="7">
    <location>
        <begin position="57"/>
        <end position="74"/>
    </location>
</feature>
<evidence type="ECO:0000256" key="3">
    <source>
        <dbReference type="ARBA" id="ARBA00022748"/>
    </source>
</evidence>
<dbReference type="Pfam" id="PF05140">
    <property type="entry name" value="ResB"/>
    <property type="match status" value="1"/>
</dbReference>
<evidence type="ECO:0000313" key="9">
    <source>
        <dbReference type="EMBL" id="MEO3941927.1"/>
    </source>
</evidence>
<comment type="subcellular location">
    <subcellularLocation>
        <location evidence="1">Membrane</location>
        <topology evidence="1">Multi-pass membrane protein</topology>
    </subcellularLocation>
</comment>
<evidence type="ECO:0000256" key="6">
    <source>
        <dbReference type="SAM" id="MobiDB-lite"/>
    </source>
</evidence>
<name>A0ABV0GTS5_PAENI</name>
<dbReference type="InterPro" id="IPR007816">
    <property type="entry name" value="ResB-like_domain"/>
</dbReference>
<evidence type="ECO:0000256" key="7">
    <source>
        <dbReference type="SAM" id="Phobius"/>
    </source>
</evidence>
<feature type="transmembrane region" description="Helical" evidence="7">
    <location>
        <begin position="483"/>
        <end position="502"/>
    </location>
</feature>
<evidence type="ECO:0000256" key="1">
    <source>
        <dbReference type="ARBA" id="ARBA00004141"/>
    </source>
</evidence>
<organism evidence="9 10">
    <name type="scientific">Paenarthrobacter nicotinovorans</name>
    <name type="common">Arthrobacter nicotinovorans</name>
    <dbReference type="NCBI Taxonomy" id="29320"/>
    <lineage>
        <taxon>Bacteria</taxon>
        <taxon>Bacillati</taxon>
        <taxon>Actinomycetota</taxon>
        <taxon>Actinomycetes</taxon>
        <taxon>Micrococcales</taxon>
        <taxon>Micrococcaceae</taxon>
        <taxon>Paenarthrobacter</taxon>
    </lineage>
</organism>
<accession>A0ABV0GTS5</accession>
<keyword evidence="2 7" id="KW-0812">Transmembrane</keyword>
<evidence type="ECO:0000256" key="5">
    <source>
        <dbReference type="ARBA" id="ARBA00023136"/>
    </source>
</evidence>
<comment type="caution">
    <text evidence="9">The sequence shown here is derived from an EMBL/GenBank/DDBJ whole genome shotgun (WGS) entry which is preliminary data.</text>
</comment>
<feature type="domain" description="ResB-like" evidence="8">
    <location>
        <begin position="54"/>
        <end position="537"/>
    </location>
</feature>
<protein>
    <submittedName>
        <fullName evidence="9">Cytochrome c biogenesis protein ResB</fullName>
    </submittedName>
</protein>
<keyword evidence="3" id="KW-0201">Cytochrome c-type biogenesis</keyword>
<dbReference type="InterPro" id="IPR023494">
    <property type="entry name" value="Cyt_c_bgen_Ccs1/CcsB/ResB"/>
</dbReference>
<evidence type="ECO:0000259" key="8">
    <source>
        <dbReference type="Pfam" id="PF05140"/>
    </source>
</evidence>
<keyword evidence="10" id="KW-1185">Reference proteome</keyword>
<dbReference type="PANTHER" id="PTHR31566">
    <property type="entry name" value="CYTOCHROME C BIOGENESIS PROTEIN CCS1, CHLOROPLASTIC"/>
    <property type="match status" value="1"/>
</dbReference>
<evidence type="ECO:0000256" key="4">
    <source>
        <dbReference type="ARBA" id="ARBA00022989"/>
    </source>
</evidence>
<dbReference type="Proteomes" id="UP001448614">
    <property type="component" value="Unassembled WGS sequence"/>
</dbReference>
<evidence type="ECO:0000256" key="2">
    <source>
        <dbReference type="ARBA" id="ARBA00022692"/>
    </source>
</evidence>
<keyword evidence="5 7" id="KW-0472">Membrane</keyword>
<dbReference type="EMBL" id="JBBMFV010000004">
    <property type="protein sequence ID" value="MEO3941927.1"/>
    <property type="molecule type" value="Genomic_DNA"/>
</dbReference>